<feature type="non-terminal residue" evidence="5">
    <location>
        <position position="322"/>
    </location>
</feature>
<feature type="region of interest" description="Disordered" evidence="2">
    <location>
        <begin position="162"/>
        <end position="184"/>
    </location>
</feature>
<comment type="caution">
    <text evidence="5">The sequence shown here is derived from an EMBL/GenBank/DDBJ whole genome shotgun (WGS) entry which is preliminary data.</text>
</comment>
<feature type="compositionally biased region" description="Basic and acidic residues" evidence="2">
    <location>
        <begin position="162"/>
        <end position="171"/>
    </location>
</feature>
<keyword evidence="3" id="KW-0812">Transmembrane</keyword>
<sequence>MKQIVELRIRISIVKLWLLLTCVIYFFLQNAEITSTSGYDTIIQRLNDGKKTCKEIEDFIKARATIEEKYGKDLLNLSRKVCGQSELNTLKRSLDVFKLQIENVGTSHIQLAQTLRDEAKKLEEFRERQKEARKKVEQHMEAFHKQKATQYKKTMETKKTYEQKCREKEDAEQTMNRNANTSNAKQLEKLSLKSQQTKMAAEEADRMYSQNVSILEKIREDWQKEHERACEIFENYEVERISALRNILWTHLNHLSQQCVTSDELYEEVRKSLEQCSIQKDIEYFIDLRRTGDKPPAPIPYENFYSGQRPPVVGRPGFLGGR</sequence>
<feature type="non-terminal residue" evidence="5">
    <location>
        <position position="1"/>
    </location>
</feature>
<keyword evidence="3" id="KW-0472">Membrane</keyword>
<dbReference type="GO" id="GO:0051015">
    <property type="term" value="F:actin filament binding"/>
    <property type="evidence" value="ECO:0007669"/>
    <property type="project" value="TreeGrafter"/>
</dbReference>
<dbReference type="PROSITE" id="PS51741">
    <property type="entry name" value="F_BAR"/>
    <property type="match status" value="1"/>
</dbReference>
<dbReference type="AlphaFoldDB" id="A0A8J7TFC7"/>
<dbReference type="Gene3D" id="1.20.1270.60">
    <property type="entry name" value="Arfaptin homology (AH) domain/BAR domain"/>
    <property type="match status" value="1"/>
</dbReference>
<keyword evidence="6" id="KW-1185">Reference proteome</keyword>
<dbReference type="FunFam" id="1.20.1270.60:FF:000037">
    <property type="entry name" value="Proline-serine-threonine phosphatase interacting protein 1"/>
    <property type="match status" value="1"/>
</dbReference>
<dbReference type="GO" id="GO:0030041">
    <property type="term" value="P:actin filament polymerization"/>
    <property type="evidence" value="ECO:0007669"/>
    <property type="project" value="TreeGrafter"/>
</dbReference>
<proteinExistence type="predicted"/>
<accession>A0A8J7TFC7</accession>
<dbReference type="Pfam" id="PF00611">
    <property type="entry name" value="FCH"/>
    <property type="match status" value="1"/>
</dbReference>
<protein>
    <submittedName>
        <fullName evidence="5">PPIP2 protein</fullName>
    </submittedName>
</protein>
<dbReference type="EMBL" id="JAAWVO010053019">
    <property type="protein sequence ID" value="MBN3320921.1"/>
    <property type="molecule type" value="Genomic_DNA"/>
</dbReference>
<dbReference type="InterPro" id="IPR027267">
    <property type="entry name" value="AH/BAR_dom_sf"/>
</dbReference>
<feature type="transmembrane region" description="Helical" evidence="3">
    <location>
        <begin position="12"/>
        <end position="28"/>
    </location>
</feature>
<keyword evidence="1" id="KW-0175">Coiled coil</keyword>
<dbReference type="Proteomes" id="UP000736164">
    <property type="component" value="Unassembled WGS sequence"/>
</dbReference>
<keyword evidence="3" id="KW-1133">Transmembrane helix</keyword>
<dbReference type="PANTHER" id="PTHR23065">
    <property type="entry name" value="PROLINE-SERINE-THREONINE PHOSPHATASE INTERACTING PROTEIN 1"/>
    <property type="match status" value="1"/>
</dbReference>
<dbReference type="InterPro" id="IPR031160">
    <property type="entry name" value="F_BAR_dom"/>
</dbReference>
<dbReference type="GO" id="GO:0005737">
    <property type="term" value="C:cytoplasm"/>
    <property type="evidence" value="ECO:0007669"/>
    <property type="project" value="TreeGrafter"/>
</dbReference>
<gene>
    <name evidence="5" type="primary">Pstpip2</name>
    <name evidence="5" type="ORF">GTO95_0015070</name>
</gene>
<reference evidence="5" key="1">
    <citation type="journal article" date="2021" name="Cell">
        <title>Tracing the genetic footprints of vertebrate landing in non-teleost ray-finned fishes.</title>
        <authorList>
            <person name="Bi X."/>
            <person name="Wang K."/>
            <person name="Yang L."/>
            <person name="Pan H."/>
            <person name="Jiang H."/>
            <person name="Wei Q."/>
            <person name="Fang M."/>
            <person name="Yu H."/>
            <person name="Zhu C."/>
            <person name="Cai Y."/>
            <person name="He Y."/>
            <person name="Gan X."/>
            <person name="Zeng H."/>
            <person name="Yu D."/>
            <person name="Zhu Y."/>
            <person name="Jiang H."/>
            <person name="Qiu Q."/>
            <person name="Yang H."/>
            <person name="Zhang Y.E."/>
            <person name="Wang W."/>
            <person name="Zhu M."/>
            <person name="He S."/>
            <person name="Zhang G."/>
        </authorList>
    </citation>
    <scope>NUCLEOTIDE SEQUENCE</scope>
    <source>
        <strain evidence="5">Allg_001</strain>
    </source>
</reference>
<name>A0A8J7TFC7_ATRSP</name>
<evidence type="ECO:0000259" key="4">
    <source>
        <dbReference type="PROSITE" id="PS51741"/>
    </source>
</evidence>
<evidence type="ECO:0000256" key="2">
    <source>
        <dbReference type="SAM" id="MobiDB-lite"/>
    </source>
</evidence>
<dbReference type="PANTHER" id="PTHR23065:SF9">
    <property type="entry name" value="PROLINE-SERINE-THREONINE PHOSPHATASE-INTERACTING PROTEIN 2"/>
    <property type="match status" value="1"/>
</dbReference>
<evidence type="ECO:0000313" key="6">
    <source>
        <dbReference type="Proteomes" id="UP000736164"/>
    </source>
</evidence>
<dbReference type="SUPFAM" id="SSF103657">
    <property type="entry name" value="BAR/IMD domain-like"/>
    <property type="match status" value="1"/>
</dbReference>
<dbReference type="GO" id="GO:0005884">
    <property type="term" value="C:actin filament"/>
    <property type="evidence" value="ECO:0007669"/>
    <property type="project" value="TreeGrafter"/>
</dbReference>
<evidence type="ECO:0000256" key="3">
    <source>
        <dbReference type="SAM" id="Phobius"/>
    </source>
</evidence>
<feature type="compositionally biased region" description="Polar residues" evidence="2">
    <location>
        <begin position="173"/>
        <end position="184"/>
    </location>
</feature>
<dbReference type="InterPro" id="IPR001060">
    <property type="entry name" value="FCH_dom"/>
</dbReference>
<dbReference type="SMART" id="SM00055">
    <property type="entry name" value="FCH"/>
    <property type="match status" value="1"/>
</dbReference>
<evidence type="ECO:0000256" key="1">
    <source>
        <dbReference type="PROSITE-ProRule" id="PRU01077"/>
    </source>
</evidence>
<organism evidence="5 6">
    <name type="scientific">Atractosteus spatula</name>
    <name type="common">Alligator gar</name>
    <name type="synonym">Lepisosteus spatula</name>
    <dbReference type="NCBI Taxonomy" id="7917"/>
    <lineage>
        <taxon>Eukaryota</taxon>
        <taxon>Metazoa</taxon>
        <taxon>Chordata</taxon>
        <taxon>Craniata</taxon>
        <taxon>Vertebrata</taxon>
        <taxon>Euteleostomi</taxon>
        <taxon>Actinopterygii</taxon>
        <taxon>Neopterygii</taxon>
        <taxon>Holostei</taxon>
        <taxon>Semionotiformes</taxon>
        <taxon>Lepisosteidae</taxon>
        <taxon>Atractosteus</taxon>
    </lineage>
</organism>
<dbReference type="GO" id="GO:0005886">
    <property type="term" value="C:plasma membrane"/>
    <property type="evidence" value="ECO:0007669"/>
    <property type="project" value="TreeGrafter"/>
</dbReference>
<evidence type="ECO:0000313" key="5">
    <source>
        <dbReference type="EMBL" id="MBN3320921.1"/>
    </source>
</evidence>
<feature type="domain" description="F-BAR" evidence="4">
    <location>
        <begin position="24"/>
        <end position="281"/>
    </location>
</feature>